<dbReference type="VEuPathDB" id="VectorBase:SSCA000064"/>
<feature type="transmembrane region" description="Helical" evidence="5">
    <location>
        <begin position="188"/>
        <end position="209"/>
    </location>
</feature>
<evidence type="ECO:0000256" key="1">
    <source>
        <dbReference type="ARBA" id="ARBA00004141"/>
    </source>
</evidence>
<reference evidence="8 11" key="1">
    <citation type="journal article" date="2015" name="Parasit. Vectors">
        <title>Draft genome of the scabies mite.</title>
        <authorList>
            <person name="Rider S.D.Jr."/>
            <person name="Morgan M.S."/>
            <person name="Arlian L.G."/>
        </authorList>
    </citation>
    <scope>NUCLEOTIDE SEQUENCE [LARGE SCALE GENOMIC DNA]</scope>
    <source>
        <strain evidence="8">Arlian Lab</strain>
    </source>
</reference>
<evidence type="ECO:0000313" key="8">
    <source>
        <dbReference type="EMBL" id="KPL97565.1"/>
    </source>
</evidence>
<dbReference type="EMBL" id="JXLN01000335">
    <property type="protein sequence ID" value="KPL97565.1"/>
    <property type="molecule type" value="Genomic_DNA"/>
</dbReference>
<protein>
    <submittedName>
        <fullName evidence="7">Solute carrier family 35 member E1</fullName>
    </submittedName>
    <submittedName>
        <fullName evidence="8">Solute carrier family 35-like protein 1</fullName>
    </submittedName>
</protein>
<evidence type="ECO:0000256" key="2">
    <source>
        <dbReference type="ARBA" id="ARBA00022692"/>
    </source>
</evidence>
<dbReference type="InterPro" id="IPR004853">
    <property type="entry name" value="Sugar_P_trans_dom"/>
</dbReference>
<dbReference type="GO" id="GO:0016020">
    <property type="term" value="C:membrane"/>
    <property type="evidence" value="ECO:0007669"/>
    <property type="project" value="UniProtKB-SubCell"/>
</dbReference>
<evidence type="ECO:0000256" key="4">
    <source>
        <dbReference type="ARBA" id="ARBA00023136"/>
    </source>
</evidence>
<dbReference type="Pfam" id="PF03151">
    <property type="entry name" value="TPT"/>
    <property type="match status" value="1"/>
</dbReference>
<evidence type="ECO:0000313" key="9">
    <source>
        <dbReference type="EnsemblMetazoa" id="KAF7494728.1"/>
    </source>
</evidence>
<keyword evidence="3 5" id="KW-1133">Transmembrane helix</keyword>
<dbReference type="PANTHER" id="PTHR11132">
    <property type="entry name" value="SOLUTE CARRIER FAMILY 35"/>
    <property type="match status" value="1"/>
</dbReference>
<dbReference type="SUPFAM" id="SSF103481">
    <property type="entry name" value="Multidrug resistance efflux transporter EmrE"/>
    <property type="match status" value="2"/>
</dbReference>
<evidence type="ECO:0000313" key="10">
    <source>
        <dbReference type="Proteomes" id="UP000070412"/>
    </source>
</evidence>
<reference evidence="9" key="4">
    <citation type="submission" date="2022-06" db="UniProtKB">
        <authorList>
            <consortium name="EnsemblMetazoa"/>
        </authorList>
    </citation>
    <scope>IDENTIFICATION</scope>
</reference>
<name>A0A131ZTR0_SARSC</name>
<evidence type="ECO:0000256" key="5">
    <source>
        <dbReference type="SAM" id="Phobius"/>
    </source>
</evidence>
<keyword evidence="10" id="KW-1185">Reference proteome</keyword>
<proteinExistence type="predicted"/>
<evidence type="ECO:0000313" key="11">
    <source>
        <dbReference type="Proteomes" id="UP000616769"/>
    </source>
</evidence>
<sequence length="433" mass="49920">MAKVSYIGPKIVILCLLWYVTSAANNVIGKLILQSFPYPTTITLFQFLSITLYSLPSLRCIVGPSRHLIHMTWTYYFHLIIPLAFGKFFASLTSHISLWAVPVSYAHTVKASMPLFVVILSRLILGERQTIKVYFSLIPIIVGVFIASVTELEFNMTGLFAALFSIFIFSLQNIYSKKVLKETSIHHLHLLFILAKHALLMFIPFWAYYDLPRIIAGDHQKQVNIDSWTIGAFLFLDGLCNYLQNVIAFTMLSLVTPLTYSVCNASKRIAVISFSIFLLKNPVTPTNIFGMFLAIFGVFYYNKAKLERKNKPLLPTVSKTDLQAQFVDNVGLRKNRSDRNLLLRYINDNDYNQDYLISKPIFIPKSENHFSNCNNNQYQHGTPHQKNYAYSSDHYNGYLQHENNHYHHRNIKTSNISDQDQDHHHRKIDMFTI</sequence>
<feature type="transmembrane region" description="Helical" evidence="5">
    <location>
        <begin position="73"/>
        <end position="90"/>
    </location>
</feature>
<dbReference type="Proteomes" id="UP000070412">
    <property type="component" value="Unassembled WGS sequence"/>
</dbReference>
<evidence type="ECO:0000259" key="6">
    <source>
        <dbReference type="Pfam" id="PF03151"/>
    </source>
</evidence>
<dbReference type="Proteomes" id="UP000616769">
    <property type="component" value="Unassembled WGS sequence"/>
</dbReference>
<feature type="transmembrane region" description="Helical" evidence="5">
    <location>
        <begin position="156"/>
        <end position="176"/>
    </location>
</feature>
<dbReference type="EnsemblMetazoa" id="SSS_6188s_mrna">
    <property type="protein sequence ID" value="KAF7494728.1"/>
    <property type="gene ID" value="SSS_6188"/>
</dbReference>
<gene>
    <name evidence="8" type="ORF">QR98_0002800</name>
    <name evidence="7" type="ORF">SSS_6188</name>
</gene>
<reference evidence="10" key="2">
    <citation type="journal article" date="2020" name="PLoS Negl. Trop. Dis.">
        <title>High-quality nuclear genome for Sarcoptes scabiei-A critical resource for a neglected parasite.</title>
        <authorList>
            <person name="Korhonen P.K."/>
            <person name="Gasser R.B."/>
            <person name="Ma G."/>
            <person name="Wang T."/>
            <person name="Stroehlein A.J."/>
            <person name="Young N.D."/>
            <person name="Ang C.S."/>
            <person name="Fernando D.D."/>
            <person name="Lu H.C."/>
            <person name="Taylor S."/>
            <person name="Reynolds S.L."/>
            <person name="Mofiz E."/>
            <person name="Najaraj S.H."/>
            <person name="Gowda H."/>
            <person name="Madugundu A."/>
            <person name="Renuse S."/>
            <person name="Holt D."/>
            <person name="Pandey A."/>
            <person name="Papenfuss A.T."/>
            <person name="Fischer K."/>
        </authorList>
    </citation>
    <scope>NUCLEOTIDE SEQUENCE [LARGE SCALE GENOMIC DNA]</scope>
</reference>
<feature type="domain" description="Sugar phosphate transporter" evidence="6">
    <location>
        <begin position="10"/>
        <end position="302"/>
    </location>
</feature>
<feature type="transmembrane region" description="Helical" evidence="5">
    <location>
        <begin position="42"/>
        <end position="61"/>
    </location>
</feature>
<comment type="subcellular location">
    <subcellularLocation>
        <location evidence="1">Membrane</location>
        <topology evidence="1">Multi-pass membrane protein</topology>
    </subcellularLocation>
</comment>
<dbReference type="AlphaFoldDB" id="A0A131ZTR0"/>
<dbReference type="InterPro" id="IPR050186">
    <property type="entry name" value="TPT_transporter"/>
</dbReference>
<organism evidence="8 11">
    <name type="scientific">Sarcoptes scabiei</name>
    <name type="common">Itch mite</name>
    <name type="synonym">Acarus scabiei</name>
    <dbReference type="NCBI Taxonomy" id="52283"/>
    <lineage>
        <taxon>Eukaryota</taxon>
        <taxon>Metazoa</taxon>
        <taxon>Ecdysozoa</taxon>
        <taxon>Arthropoda</taxon>
        <taxon>Chelicerata</taxon>
        <taxon>Arachnida</taxon>
        <taxon>Acari</taxon>
        <taxon>Acariformes</taxon>
        <taxon>Sarcoptiformes</taxon>
        <taxon>Astigmata</taxon>
        <taxon>Psoroptidia</taxon>
        <taxon>Sarcoptoidea</taxon>
        <taxon>Sarcoptidae</taxon>
        <taxon>Sarcoptinae</taxon>
        <taxon>Sarcoptes</taxon>
    </lineage>
</organism>
<dbReference type="InterPro" id="IPR037185">
    <property type="entry name" value="EmrE-like"/>
</dbReference>
<feature type="transmembrane region" description="Helical" evidence="5">
    <location>
        <begin position="133"/>
        <end position="150"/>
    </location>
</feature>
<evidence type="ECO:0000256" key="3">
    <source>
        <dbReference type="ARBA" id="ARBA00022989"/>
    </source>
</evidence>
<feature type="transmembrane region" description="Helical" evidence="5">
    <location>
        <begin position="283"/>
        <end position="301"/>
    </location>
</feature>
<dbReference type="OrthoDB" id="6418713at2759"/>
<reference evidence="7" key="3">
    <citation type="submission" date="2020-01" db="EMBL/GenBank/DDBJ databases">
        <authorList>
            <person name="Korhonen P.K.K."/>
            <person name="Guangxu M.G."/>
            <person name="Wang T.W."/>
            <person name="Stroehlein A.J.S."/>
            <person name="Young N.D."/>
            <person name="Ang C.-S.A."/>
            <person name="Fernando D.W.F."/>
            <person name="Lu H.L."/>
            <person name="Taylor S.T."/>
            <person name="Ehtesham M.E.M."/>
            <person name="Najaraj S.H.N."/>
            <person name="Harsha G.H.G."/>
            <person name="Madugundu A.M."/>
            <person name="Renuse S.R."/>
            <person name="Holt D.H."/>
            <person name="Pandey A.P."/>
            <person name="Papenfuss A.P."/>
            <person name="Gasser R.B.G."/>
            <person name="Fischer K.F."/>
        </authorList>
    </citation>
    <scope>NUCLEOTIDE SEQUENCE</scope>
    <source>
        <strain evidence="7">SSS_KF_BRIS2020</strain>
    </source>
</reference>
<feature type="transmembrane region" description="Helical" evidence="5">
    <location>
        <begin position="96"/>
        <end position="121"/>
    </location>
</feature>
<evidence type="ECO:0000313" key="7">
    <source>
        <dbReference type="EMBL" id="KAF7494728.1"/>
    </source>
</evidence>
<keyword evidence="2 5" id="KW-0812">Transmembrane</keyword>
<keyword evidence="4 5" id="KW-0472">Membrane</keyword>
<accession>A0A131ZTR0</accession>
<dbReference type="EMBL" id="WVUK01000052">
    <property type="protein sequence ID" value="KAF7494728.1"/>
    <property type="molecule type" value="Genomic_DNA"/>
</dbReference>